<dbReference type="Proteomes" id="UP001224418">
    <property type="component" value="Unassembled WGS sequence"/>
</dbReference>
<protein>
    <recommendedName>
        <fullName evidence="4">DUF5673 domain-containing protein</fullName>
    </recommendedName>
</protein>
<evidence type="ECO:0000313" key="2">
    <source>
        <dbReference type="EMBL" id="MDQ0480340.1"/>
    </source>
</evidence>
<sequence>MKIINIIIPIILVMIILQQLRYIKTLKIPTKKRYIELFTMLTSVIVLGWIMYTYAQNWGHYIIGALGILTFISSCVKEGISSKGFVSMYKYKQIILWNEIKKVSVISSKNIKVKLFGGFMEQSFYFKKSDYDKVIAVIKENLPVTSELEILNK</sequence>
<reference evidence="2 3" key="1">
    <citation type="submission" date="2023-07" db="EMBL/GenBank/DDBJ databases">
        <title>Genomic Encyclopedia of Type Strains, Phase IV (KMG-IV): sequencing the most valuable type-strain genomes for metagenomic binning, comparative biology and taxonomic classification.</title>
        <authorList>
            <person name="Goeker M."/>
        </authorList>
    </citation>
    <scope>NUCLEOTIDE SEQUENCE [LARGE SCALE GENOMIC DNA]</scope>
    <source>
        <strain evidence="2 3">DSM 1400</strain>
    </source>
</reference>
<dbReference type="RefSeq" id="WP_307356271.1">
    <property type="nucleotide sequence ID" value="NZ_BAAACJ010000013.1"/>
</dbReference>
<keyword evidence="1" id="KW-0812">Transmembrane</keyword>
<feature type="transmembrane region" description="Helical" evidence="1">
    <location>
        <begin position="6"/>
        <end position="23"/>
    </location>
</feature>
<comment type="caution">
    <text evidence="2">The sequence shown here is derived from an EMBL/GenBank/DDBJ whole genome shotgun (WGS) entry which is preliminary data.</text>
</comment>
<keyword evidence="3" id="KW-1185">Reference proteome</keyword>
<feature type="transmembrane region" description="Helical" evidence="1">
    <location>
        <begin position="35"/>
        <end position="52"/>
    </location>
</feature>
<keyword evidence="1" id="KW-1133">Transmembrane helix</keyword>
<accession>A0ABU0JV93</accession>
<gene>
    <name evidence="2" type="ORF">QOZ93_002088</name>
</gene>
<evidence type="ECO:0000256" key="1">
    <source>
        <dbReference type="SAM" id="Phobius"/>
    </source>
</evidence>
<keyword evidence="1" id="KW-0472">Membrane</keyword>
<name>A0ABU0JV93_HATLI</name>
<evidence type="ECO:0000313" key="3">
    <source>
        <dbReference type="Proteomes" id="UP001224418"/>
    </source>
</evidence>
<feature type="transmembrane region" description="Helical" evidence="1">
    <location>
        <begin position="58"/>
        <end position="76"/>
    </location>
</feature>
<evidence type="ECO:0008006" key="4">
    <source>
        <dbReference type="Google" id="ProtNLM"/>
    </source>
</evidence>
<dbReference type="EMBL" id="JAUSWN010000017">
    <property type="protein sequence ID" value="MDQ0480340.1"/>
    <property type="molecule type" value="Genomic_DNA"/>
</dbReference>
<organism evidence="2 3">
    <name type="scientific">Hathewaya limosa</name>
    <name type="common">Clostridium limosum</name>
    <dbReference type="NCBI Taxonomy" id="1536"/>
    <lineage>
        <taxon>Bacteria</taxon>
        <taxon>Bacillati</taxon>
        <taxon>Bacillota</taxon>
        <taxon>Clostridia</taxon>
        <taxon>Eubacteriales</taxon>
        <taxon>Clostridiaceae</taxon>
        <taxon>Hathewaya</taxon>
    </lineage>
</organism>
<proteinExistence type="predicted"/>